<comment type="caution">
    <text evidence="1">The sequence shown here is derived from an EMBL/GenBank/DDBJ whole genome shotgun (WGS) entry which is preliminary data.</text>
</comment>
<evidence type="ECO:0000313" key="2">
    <source>
        <dbReference type="Proteomes" id="UP000178870"/>
    </source>
</evidence>
<dbReference type="Proteomes" id="UP000178870">
    <property type="component" value="Unassembled WGS sequence"/>
</dbReference>
<dbReference type="EMBL" id="MGGP01000028">
    <property type="protein sequence ID" value="OGM31340.1"/>
    <property type="molecule type" value="Genomic_DNA"/>
</dbReference>
<reference evidence="1 2" key="1">
    <citation type="journal article" date="2016" name="Nat. Commun.">
        <title>Thousands of microbial genomes shed light on interconnected biogeochemical processes in an aquifer system.</title>
        <authorList>
            <person name="Anantharaman K."/>
            <person name="Brown C.T."/>
            <person name="Hug L.A."/>
            <person name="Sharon I."/>
            <person name="Castelle C.J."/>
            <person name="Probst A.J."/>
            <person name="Thomas B.C."/>
            <person name="Singh A."/>
            <person name="Wilkins M.J."/>
            <person name="Karaoz U."/>
            <person name="Brodie E.L."/>
            <person name="Williams K.H."/>
            <person name="Hubbard S.S."/>
            <person name="Banfield J.F."/>
        </authorList>
    </citation>
    <scope>NUCLEOTIDE SEQUENCE [LARGE SCALE GENOMIC DNA]</scope>
</reference>
<evidence type="ECO:0000313" key="1">
    <source>
        <dbReference type="EMBL" id="OGM31340.1"/>
    </source>
</evidence>
<dbReference type="InterPro" id="IPR004951">
    <property type="entry name" value="DUF268_CAE_spp"/>
</dbReference>
<accession>A0A1F7YVT4</accession>
<proteinExistence type="predicted"/>
<organism evidence="1 2">
    <name type="scientific">Candidatus Woesebacteria bacterium RIFCSPHIGHO2_01_FULL_44_21</name>
    <dbReference type="NCBI Taxonomy" id="1802503"/>
    <lineage>
        <taxon>Bacteria</taxon>
        <taxon>Candidatus Woeseibacteriota</taxon>
    </lineage>
</organism>
<gene>
    <name evidence="1" type="ORF">A2803_03920</name>
</gene>
<protein>
    <recommendedName>
        <fullName evidence="3">DUF268 domain-containing protein</fullName>
    </recommendedName>
</protein>
<dbReference type="SUPFAM" id="SSF53335">
    <property type="entry name" value="S-adenosyl-L-methionine-dependent methyltransferases"/>
    <property type="match status" value="1"/>
</dbReference>
<sequence>MQNSEAIKFIDTYPVLTDKTPSTPYDPHYFYQDIWAAKEIYRSKSKVHVDVGSNIEFVGFLTSFTKVKFVDIRSLEVDLQNFEGITASILDLPFADNSVKSLSCLHVAEHIGLGRYGDSLDPGGTQKACRELARVLAKGGNLYFSLPVGKPRLCFNAHRIHSPKQIIRYFRSLKLKGFSGIDDNGNFERDTKIETLARANYACGLFKFTK</sequence>
<evidence type="ECO:0008006" key="3">
    <source>
        <dbReference type="Google" id="ProtNLM"/>
    </source>
</evidence>
<dbReference type="AlphaFoldDB" id="A0A1F7YVT4"/>
<name>A0A1F7YVT4_9BACT</name>
<dbReference type="Pfam" id="PF03269">
    <property type="entry name" value="DUF268"/>
    <property type="match status" value="1"/>
</dbReference>
<dbReference type="InterPro" id="IPR029063">
    <property type="entry name" value="SAM-dependent_MTases_sf"/>
</dbReference>
<dbReference type="Gene3D" id="3.40.50.150">
    <property type="entry name" value="Vaccinia Virus protein VP39"/>
    <property type="match status" value="1"/>
</dbReference>